<feature type="compositionally biased region" description="Acidic residues" evidence="1">
    <location>
        <begin position="800"/>
        <end position="809"/>
    </location>
</feature>
<name>A0A5C3F068_9BASI</name>
<feature type="compositionally biased region" description="Low complexity" evidence="1">
    <location>
        <begin position="703"/>
        <end position="731"/>
    </location>
</feature>
<feature type="region of interest" description="Disordered" evidence="1">
    <location>
        <begin position="661"/>
        <end position="685"/>
    </location>
</feature>
<feature type="compositionally biased region" description="Polar residues" evidence="1">
    <location>
        <begin position="315"/>
        <end position="330"/>
    </location>
</feature>
<gene>
    <name evidence="3" type="ORF">PSFLO_02985</name>
</gene>
<dbReference type="GO" id="GO:0003700">
    <property type="term" value="F:DNA-binding transcription factor activity"/>
    <property type="evidence" value="ECO:0007669"/>
    <property type="project" value="InterPro"/>
</dbReference>
<reference evidence="3 4" key="1">
    <citation type="submission" date="2018-03" db="EMBL/GenBank/DDBJ databases">
        <authorList>
            <person name="Guldener U."/>
        </authorList>
    </citation>
    <scope>NUCLEOTIDE SEQUENCE [LARGE SCALE GENOMIC DNA]</scope>
    <source>
        <strain evidence="3 4">DAOM196992</strain>
    </source>
</reference>
<evidence type="ECO:0000313" key="4">
    <source>
        <dbReference type="Proteomes" id="UP000323386"/>
    </source>
</evidence>
<feature type="region of interest" description="Disordered" evidence="1">
    <location>
        <begin position="181"/>
        <end position="225"/>
    </location>
</feature>
<dbReference type="SUPFAM" id="SSF57959">
    <property type="entry name" value="Leucine zipper domain"/>
    <property type="match status" value="1"/>
</dbReference>
<feature type="region of interest" description="Disordered" evidence="1">
    <location>
        <begin position="315"/>
        <end position="382"/>
    </location>
</feature>
<dbReference type="Gene3D" id="3.30.160.60">
    <property type="entry name" value="Classic Zinc Finger"/>
    <property type="match status" value="1"/>
</dbReference>
<feature type="compositionally biased region" description="Polar residues" evidence="1">
    <location>
        <begin position="43"/>
        <end position="52"/>
    </location>
</feature>
<feature type="region of interest" description="Disordered" evidence="1">
    <location>
        <begin position="399"/>
        <end position="436"/>
    </location>
</feature>
<dbReference type="Proteomes" id="UP000323386">
    <property type="component" value="Unassembled WGS sequence"/>
</dbReference>
<keyword evidence="4" id="KW-1185">Reference proteome</keyword>
<dbReference type="AlphaFoldDB" id="A0A5C3F068"/>
<feature type="region of interest" description="Disordered" evidence="1">
    <location>
        <begin position="267"/>
        <end position="299"/>
    </location>
</feature>
<feature type="compositionally biased region" description="Basic and acidic residues" evidence="1">
    <location>
        <begin position="810"/>
        <end position="820"/>
    </location>
</feature>
<sequence length="874" mass="93217">MRCCLLSGHEIASRQAGSLAGRLAGWLKAGVAPRFSRHGKAASRTTTGQQPCLSARRPSVDLPRCQPAKVDSPTLVSCLRLRARFVFVARSLARSPASGLPRPYKTISLPSRPHRVIFSSPPPSISSSGTNQPPPPTPHPRRRRLHRDDPPSRASSPDCLDSRSPRLRRAISFSLFHTTHHEAGPPCSSKRSCNQEPTSSSSSIEEGIDCHQDLPKPFPISPLTDNRYRHLPSGLISTLNSQAHPPFTPSTASTTLSSTLPSWFTQLSRSSSLAPPSQSQPTKASNPRPAPAAPASAHLQKTYDKRSLFNSYRFTQAPTPSTSTLSRDPLSSSQHDQPHQSQQHFRRSSNLPGHVQASTTASPHASAAPQQQQPPARASPHTQAQALFFKQLQAAAAALGVPTTESSDAQPSNASHQASNPQARRRSPLTSVAQRPDPLSFFERQRLQQIRYHQHVLAYLAAMSTHGTNALDGAAAALPPLAGAQLAGDDKHDGGFNATFGLNPMSADDPSWIGHGFQAQAAEDFLSSPEWTDPSPALTDSMSFDLDSCDTSPLLPMDSYDGEHGVPGIAGAPLFSPMDGYASSNVSPFEASHNDFGGTAVGDFGPSEMGPDFTLFPEAAAERKRPAEMAFSQAQQPGQEDLAVTLLRALSSAALQGASVAAPATSAPMPTPTPAHTNTPAHTTSPLLVSSDIITPAVVAQEPPTSAAPASSTAPASAPAPSAAAAPAAPKKAAERATSPDLARRSSSTSSGKPESRGTKRRFDPSDLLPLDAPIQPRKYHTVSATSRRDTPSGGAATAEGDDPFADEEAAIRKEKDPRVAKRLSNTLAARRSRHRKAEELRTLHETIDSLRNEVEMWKKRCERAEKERDEARA</sequence>
<feature type="compositionally biased region" description="Low complexity" evidence="1">
    <location>
        <begin position="331"/>
        <end position="343"/>
    </location>
</feature>
<evidence type="ECO:0000313" key="3">
    <source>
        <dbReference type="EMBL" id="SPO37510.1"/>
    </source>
</evidence>
<proteinExistence type="predicted"/>
<feature type="region of interest" description="Disordered" evidence="1">
    <location>
        <begin position="701"/>
        <end position="838"/>
    </location>
</feature>
<organism evidence="3 4">
    <name type="scientific">Pseudozyma flocculosa</name>
    <dbReference type="NCBI Taxonomy" id="84751"/>
    <lineage>
        <taxon>Eukaryota</taxon>
        <taxon>Fungi</taxon>
        <taxon>Dikarya</taxon>
        <taxon>Basidiomycota</taxon>
        <taxon>Ustilaginomycotina</taxon>
        <taxon>Ustilaginomycetes</taxon>
        <taxon>Ustilaginales</taxon>
        <taxon>Ustilaginaceae</taxon>
        <taxon>Pseudozyma</taxon>
    </lineage>
</organism>
<feature type="compositionally biased region" description="Polar residues" evidence="1">
    <location>
        <begin position="403"/>
        <end position="433"/>
    </location>
</feature>
<feature type="region of interest" description="Disordered" evidence="1">
    <location>
        <begin position="37"/>
        <end position="65"/>
    </location>
</feature>
<dbReference type="OrthoDB" id="2257100at2759"/>
<feature type="compositionally biased region" description="Polar residues" evidence="1">
    <location>
        <begin position="189"/>
        <end position="204"/>
    </location>
</feature>
<evidence type="ECO:0000256" key="1">
    <source>
        <dbReference type="SAM" id="MobiDB-lite"/>
    </source>
</evidence>
<feature type="compositionally biased region" description="Basic and acidic residues" evidence="1">
    <location>
        <begin position="754"/>
        <end position="765"/>
    </location>
</feature>
<evidence type="ECO:0000259" key="2">
    <source>
        <dbReference type="PROSITE" id="PS00036"/>
    </source>
</evidence>
<dbReference type="InterPro" id="IPR046347">
    <property type="entry name" value="bZIP_sf"/>
</dbReference>
<dbReference type="EMBL" id="OOIP01000007">
    <property type="protein sequence ID" value="SPO37510.1"/>
    <property type="molecule type" value="Genomic_DNA"/>
</dbReference>
<feature type="compositionally biased region" description="Low complexity" evidence="1">
    <location>
        <begin position="356"/>
        <end position="382"/>
    </location>
</feature>
<dbReference type="CDD" id="cd12193">
    <property type="entry name" value="bZIP_GCN4"/>
    <property type="match status" value="1"/>
</dbReference>
<dbReference type="InterPro" id="IPR004827">
    <property type="entry name" value="bZIP"/>
</dbReference>
<dbReference type="PROSITE" id="PS00036">
    <property type="entry name" value="BZIP_BASIC"/>
    <property type="match status" value="1"/>
</dbReference>
<accession>A0A5C3F068</accession>
<protein>
    <recommendedName>
        <fullName evidence="2">BZIP domain-containing protein</fullName>
    </recommendedName>
</protein>
<feature type="region of interest" description="Disordered" evidence="1">
    <location>
        <begin position="96"/>
        <end position="163"/>
    </location>
</feature>
<feature type="domain" description="BZIP" evidence="2">
    <location>
        <begin position="822"/>
        <end position="836"/>
    </location>
</feature>
<feature type="compositionally biased region" description="Low complexity" evidence="1">
    <location>
        <begin position="267"/>
        <end position="297"/>
    </location>
</feature>